<organism evidence="2 3">
    <name type="scientific">Pristionchus pacificus</name>
    <name type="common">Parasitic nematode worm</name>
    <dbReference type="NCBI Taxonomy" id="54126"/>
    <lineage>
        <taxon>Eukaryota</taxon>
        <taxon>Metazoa</taxon>
        <taxon>Ecdysozoa</taxon>
        <taxon>Nematoda</taxon>
        <taxon>Chromadorea</taxon>
        <taxon>Rhabditida</taxon>
        <taxon>Rhabditina</taxon>
        <taxon>Diplogasteromorpha</taxon>
        <taxon>Diplogasteroidea</taxon>
        <taxon>Neodiplogasteridae</taxon>
        <taxon>Pristionchus</taxon>
    </lineage>
</organism>
<accession>A0A8R1YR90</accession>
<feature type="region of interest" description="Disordered" evidence="1">
    <location>
        <begin position="1"/>
        <end position="38"/>
    </location>
</feature>
<feature type="compositionally biased region" description="Basic and acidic residues" evidence="1">
    <location>
        <begin position="1"/>
        <end position="12"/>
    </location>
</feature>
<feature type="compositionally biased region" description="Basic residues" evidence="1">
    <location>
        <begin position="21"/>
        <end position="38"/>
    </location>
</feature>
<reference evidence="2" key="2">
    <citation type="submission" date="2022-06" db="UniProtKB">
        <authorList>
            <consortium name="EnsemblMetazoa"/>
        </authorList>
    </citation>
    <scope>IDENTIFICATION</scope>
    <source>
        <strain evidence="2">PS312</strain>
    </source>
</reference>
<proteinExistence type="predicted"/>
<evidence type="ECO:0000313" key="2">
    <source>
        <dbReference type="EnsemblMetazoa" id="PPA38378.1"/>
    </source>
</evidence>
<dbReference type="Proteomes" id="UP000005239">
    <property type="component" value="Unassembled WGS sequence"/>
</dbReference>
<protein>
    <submittedName>
        <fullName evidence="2">Uncharacterized protein</fullName>
    </submittedName>
</protein>
<name>A0A2A6CFB0_PRIPA</name>
<dbReference type="AlphaFoldDB" id="A0A2A6CFB0"/>
<gene>
    <name evidence="2" type="primary">WBGene00276747</name>
</gene>
<accession>A0A2A6CFB0</accession>
<evidence type="ECO:0000313" key="3">
    <source>
        <dbReference type="Proteomes" id="UP000005239"/>
    </source>
</evidence>
<reference evidence="3" key="1">
    <citation type="journal article" date="2008" name="Nat. Genet.">
        <title>The Pristionchus pacificus genome provides a unique perspective on nematode lifestyle and parasitism.</title>
        <authorList>
            <person name="Dieterich C."/>
            <person name="Clifton S.W."/>
            <person name="Schuster L.N."/>
            <person name="Chinwalla A."/>
            <person name="Delehaunty K."/>
            <person name="Dinkelacker I."/>
            <person name="Fulton L."/>
            <person name="Fulton R."/>
            <person name="Godfrey J."/>
            <person name="Minx P."/>
            <person name="Mitreva M."/>
            <person name="Roeseler W."/>
            <person name="Tian H."/>
            <person name="Witte H."/>
            <person name="Yang S.P."/>
            <person name="Wilson R.K."/>
            <person name="Sommer R.J."/>
        </authorList>
    </citation>
    <scope>NUCLEOTIDE SEQUENCE [LARGE SCALE GENOMIC DNA]</scope>
    <source>
        <strain evidence="3">PS312</strain>
    </source>
</reference>
<evidence type="ECO:0000256" key="1">
    <source>
        <dbReference type="SAM" id="MobiDB-lite"/>
    </source>
</evidence>
<sequence>MLQPKSGEEGSEKALSQTSRRVQKRPPKRVRRRNVQGC</sequence>
<keyword evidence="3" id="KW-1185">Reference proteome</keyword>
<dbReference type="EnsemblMetazoa" id="PPA38378.1">
    <property type="protein sequence ID" value="PPA38378.1"/>
    <property type="gene ID" value="WBGene00276747"/>
</dbReference>